<dbReference type="Gene3D" id="1.25.40.10">
    <property type="entry name" value="Tetratricopeptide repeat domain"/>
    <property type="match status" value="1"/>
</dbReference>
<reference evidence="1" key="1">
    <citation type="submission" date="2019-04" db="EMBL/GenBank/DDBJ databases">
        <authorList>
            <person name="Brambilla D."/>
        </authorList>
    </citation>
    <scope>NUCLEOTIDE SEQUENCE</scope>
    <source>
        <strain evidence="1">BAL1</strain>
    </source>
</reference>
<dbReference type="AlphaFoldDB" id="A0A486XVJ1"/>
<protein>
    <submittedName>
        <fullName evidence="1">Uncharacterized protein</fullName>
    </submittedName>
</protein>
<organism evidence="1">
    <name type="scientific">Rheinheimera sp. BAL341</name>
    <dbReference type="NCBI Taxonomy" id="1708203"/>
    <lineage>
        <taxon>Bacteria</taxon>
        <taxon>Pseudomonadati</taxon>
        <taxon>Pseudomonadota</taxon>
        <taxon>Gammaproteobacteria</taxon>
        <taxon>Chromatiales</taxon>
        <taxon>Chromatiaceae</taxon>
        <taxon>Rheinheimera</taxon>
    </lineage>
</organism>
<dbReference type="SUPFAM" id="SSF48452">
    <property type="entry name" value="TPR-like"/>
    <property type="match status" value="1"/>
</dbReference>
<dbReference type="Pfam" id="PF14559">
    <property type="entry name" value="TPR_19"/>
    <property type="match status" value="1"/>
</dbReference>
<proteinExistence type="predicted"/>
<name>A0A486XVJ1_9GAMM</name>
<dbReference type="InterPro" id="IPR011990">
    <property type="entry name" value="TPR-like_helical_dom_sf"/>
</dbReference>
<dbReference type="EMBL" id="CAAJGR010000032">
    <property type="protein sequence ID" value="VHO06354.1"/>
    <property type="molecule type" value="Genomic_DNA"/>
</dbReference>
<sequence length="185" mass="20294">MFINVEDALRQVVADKAQLGLAPVSKLVKAIEQFPYAAELHFLYGSELAETGNVLDAIASLGQALILKPDLDVARFQLAFLHLVNGNLDAATVLFQPLVHHDGDNKNYLTFFARGCIALTLDKLDECKQLIEQGMLLNSSNEALNKNMSNMLALLFDNDAEQNNVGGTSDNASSVLFDIYTQQKH</sequence>
<accession>A0A486XVJ1</accession>
<evidence type="ECO:0000313" key="1">
    <source>
        <dbReference type="EMBL" id="VHO06354.1"/>
    </source>
</evidence>
<gene>
    <name evidence="1" type="ORF">BAL341_3378</name>
</gene>